<protein>
    <submittedName>
        <fullName evidence="2">Molecular chaperone TorD</fullName>
    </submittedName>
</protein>
<dbReference type="InterPro" id="IPR036411">
    <property type="entry name" value="TorD-like_sf"/>
</dbReference>
<dbReference type="AlphaFoldDB" id="A0AAC9XM89"/>
<dbReference type="SUPFAM" id="SSF89155">
    <property type="entry name" value="TorD-like"/>
    <property type="match status" value="1"/>
</dbReference>
<proteinExistence type="predicted"/>
<keyword evidence="1" id="KW-0143">Chaperone</keyword>
<dbReference type="InterPro" id="IPR020945">
    <property type="entry name" value="DMSO/NO3_reduct_chaperone"/>
</dbReference>
<dbReference type="Pfam" id="PF02613">
    <property type="entry name" value="Nitrate_red_del"/>
    <property type="match status" value="1"/>
</dbReference>
<evidence type="ECO:0000256" key="1">
    <source>
        <dbReference type="ARBA" id="ARBA00023186"/>
    </source>
</evidence>
<reference evidence="2 3" key="1">
    <citation type="submission" date="2017-06" db="EMBL/GenBank/DDBJ databases">
        <title>Complete genome sequence of Shewanella marisflavi EP1 associated with anaerobic 2,4-dinitrotoluene reduction and salt tolerance.</title>
        <authorList>
            <person name="Huang J."/>
        </authorList>
    </citation>
    <scope>NUCLEOTIDE SEQUENCE [LARGE SCALE GENOMIC DNA]</scope>
    <source>
        <strain evidence="2 3">EP1</strain>
    </source>
</reference>
<dbReference type="InterPro" id="IPR050289">
    <property type="entry name" value="TorD/DmsD_chaperones"/>
</dbReference>
<dbReference type="RefSeq" id="WP_088903565.1">
    <property type="nucleotide sequence ID" value="NZ_CP022272.1"/>
</dbReference>
<dbReference type="Gene3D" id="1.10.3480.10">
    <property type="entry name" value="TorD-like"/>
    <property type="match status" value="1"/>
</dbReference>
<evidence type="ECO:0000313" key="3">
    <source>
        <dbReference type="Proteomes" id="UP000198233"/>
    </source>
</evidence>
<sequence length="222" mass="25595">MTTFKSTNELRELQAISRVLHHSFIDYPTKDTITFFIENDIAQSWPTFTHSTQNKQGKQLLTEYISQWDDTKLIELKLDYGQLFFGPGEPKAMPWGSVYLGEQGIINDDSTIQLMNFYQKIQVSFNVKDNQPVDHIALFYAVIDQLIEQMLDGDNKNANEAKDALFVILQHHLLPWSNRCLTLAESNACTNFYKGLALLAQDFETQLSQILNIVPIQTRLFR</sequence>
<accession>A0AAC9XM89</accession>
<gene>
    <name evidence="2" type="ORF">CFF01_01165</name>
</gene>
<dbReference type="Proteomes" id="UP000198233">
    <property type="component" value="Chromosome"/>
</dbReference>
<dbReference type="EMBL" id="CP022272">
    <property type="protein sequence ID" value="ASJ95304.1"/>
    <property type="molecule type" value="Genomic_DNA"/>
</dbReference>
<dbReference type="PANTHER" id="PTHR34227">
    <property type="entry name" value="CHAPERONE PROTEIN YCDY"/>
    <property type="match status" value="1"/>
</dbReference>
<name>A0AAC9XM89_9GAMM</name>
<dbReference type="PANTHER" id="PTHR34227:SF13">
    <property type="entry name" value="TAT PROOFREADING CHAPERONE DMSD-RELATED"/>
    <property type="match status" value="1"/>
</dbReference>
<dbReference type="KEGG" id="smav:CFF01_01165"/>
<evidence type="ECO:0000313" key="2">
    <source>
        <dbReference type="EMBL" id="ASJ95304.1"/>
    </source>
</evidence>
<organism evidence="2 3">
    <name type="scientific">Shewanella marisflavi</name>
    <dbReference type="NCBI Taxonomy" id="260364"/>
    <lineage>
        <taxon>Bacteria</taxon>
        <taxon>Pseudomonadati</taxon>
        <taxon>Pseudomonadota</taxon>
        <taxon>Gammaproteobacteria</taxon>
        <taxon>Alteromonadales</taxon>
        <taxon>Shewanellaceae</taxon>
        <taxon>Shewanella</taxon>
    </lineage>
</organism>